<dbReference type="InterPro" id="IPR036663">
    <property type="entry name" value="Fumarylacetoacetase_C_sf"/>
</dbReference>
<organism evidence="4 5">
    <name type="scientific">Nocardia nova SH22a</name>
    <dbReference type="NCBI Taxonomy" id="1415166"/>
    <lineage>
        <taxon>Bacteria</taxon>
        <taxon>Bacillati</taxon>
        <taxon>Actinomycetota</taxon>
        <taxon>Actinomycetes</taxon>
        <taxon>Mycobacteriales</taxon>
        <taxon>Nocardiaceae</taxon>
        <taxon>Nocardia</taxon>
    </lineage>
</organism>
<dbReference type="RefSeq" id="WP_025351305.1">
    <property type="nucleotide sequence ID" value="NZ_CP006850.1"/>
</dbReference>
<dbReference type="AlphaFoldDB" id="W5TRS2"/>
<accession>W5TRS2</accession>
<dbReference type="Proteomes" id="UP000019150">
    <property type="component" value="Chromosome"/>
</dbReference>
<keyword evidence="2" id="KW-0479">Metal-binding</keyword>
<dbReference type="InterPro" id="IPR051121">
    <property type="entry name" value="FAH"/>
</dbReference>
<dbReference type="Gene3D" id="3.90.850.10">
    <property type="entry name" value="Fumarylacetoacetase-like, C-terminal domain"/>
    <property type="match status" value="1"/>
</dbReference>
<dbReference type="GO" id="GO:0016787">
    <property type="term" value="F:hydrolase activity"/>
    <property type="evidence" value="ECO:0007669"/>
    <property type="project" value="UniProtKB-KW"/>
</dbReference>
<dbReference type="GO" id="GO:0046872">
    <property type="term" value="F:metal ion binding"/>
    <property type="evidence" value="ECO:0007669"/>
    <property type="project" value="UniProtKB-KW"/>
</dbReference>
<proteinExistence type="inferred from homology"/>
<sequence length="286" mass="30526">MRLATLRTHAGTQAVRVESATRATLLDAPDVGALLNTDKWKTLACADGDTIGFGSADLAPVVTLPSAKIFLVGFNFASHAAELGRAQPDFPSIFAKYPESLIGANDPISLPHSSLSVSNDWEVELVAVIGKAGRHIPVDRADNHIAGYCVGNDTGVRDWQFRNRPPLMGKIWEAMTPVGPWLTTDVTSIPELRLTTDVDGVRVQDGIGADMIFSPATVVSYISTAITLRPGDMIFLGTPPGIAMGQTPEPWLRPGQVLTTSISGLGELRNTCVEAPAPTTTDWTVR</sequence>
<dbReference type="KEGG" id="nno:NONO_c51320"/>
<dbReference type="PANTHER" id="PTHR42796">
    <property type="entry name" value="FUMARYLACETOACETATE HYDROLASE DOMAIN-CONTAINING PROTEIN 2A-RELATED"/>
    <property type="match status" value="1"/>
</dbReference>
<keyword evidence="4" id="KW-0378">Hydrolase</keyword>
<feature type="domain" description="Fumarylacetoacetase-like C-terminal" evidence="3">
    <location>
        <begin position="68"/>
        <end position="271"/>
    </location>
</feature>
<name>W5TRS2_9NOCA</name>
<dbReference type="HOGENOM" id="CLU_028458_3_0_11"/>
<gene>
    <name evidence="4" type="ORF">NONO_c51320</name>
</gene>
<dbReference type="PATRIC" id="fig|1415166.3.peg.5295"/>
<reference evidence="4 5" key="1">
    <citation type="journal article" date="2014" name="Appl. Environ. Microbiol.">
        <title>Insights into the Microbial Degradation of Rubber and Gutta-Percha by Analysis of the Complete Genome of Nocardia nova SH22a.</title>
        <authorList>
            <person name="Luo Q."/>
            <person name="Hiessl S."/>
            <person name="Poehlein A."/>
            <person name="Daniel R."/>
            <person name="Steinbuchel A."/>
        </authorList>
    </citation>
    <scope>NUCLEOTIDE SEQUENCE [LARGE SCALE GENOMIC DNA]</scope>
    <source>
        <strain evidence="4">SH22a</strain>
    </source>
</reference>
<protein>
    <submittedName>
        <fullName evidence="4">Fumarylacetoacetate hydrolase family protein</fullName>
    </submittedName>
</protein>
<evidence type="ECO:0000313" key="5">
    <source>
        <dbReference type="Proteomes" id="UP000019150"/>
    </source>
</evidence>
<evidence type="ECO:0000256" key="2">
    <source>
        <dbReference type="ARBA" id="ARBA00022723"/>
    </source>
</evidence>
<comment type="similarity">
    <text evidence="1">Belongs to the FAH family.</text>
</comment>
<dbReference type="InterPro" id="IPR011234">
    <property type="entry name" value="Fumarylacetoacetase-like_C"/>
</dbReference>
<dbReference type="Pfam" id="PF01557">
    <property type="entry name" value="FAA_hydrolase"/>
    <property type="match status" value="1"/>
</dbReference>
<keyword evidence="5" id="KW-1185">Reference proteome</keyword>
<evidence type="ECO:0000256" key="1">
    <source>
        <dbReference type="ARBA" id="ARBA00010211"/>
    </source>
</evidence>
<dbReference type="SUPFAM" id="SSF56529">
    <property type="entry name" value="FAH"/>
    <property type="match status" value="1"/>
</dbReference>
<dbReference type="OrthoDB" id="9805307at2"/>
<dbReference type="eggNOG" id="COG0179">
    <property type="taxonomic scope" value="Bacteria"/>
</dbReference>
<dbReference type="STRING" id="1415166.NONO_c51320"/>
<evidence type="ECO:0000259" key="3">
    <source>
        <dbReference type="Pfam" id="PF01557"/>
    </source>
</evidence>
<dbReference type="GO" id="GO:0044281">
    <property type="term" value="P:small molecule metabolic process"/>
    <property type="evidence" value="ECO:0007669"/>
    <property type="project" value="UniProtKB-ARBA"/>
</dbReference>
<dbReference type="EMBL" id="CP006850">
    <property type="protein sequence ID" value="AHH19916.1"/>
    <property type="molecule type" value="Genomic_DNA"/>
</dbReference>
<evidence type="ECO:0000313" key="4">
    <source>
        <dbReference type="EMBL" id="AHH19916.1"/>
    </source>
</evidence>
<dbReference type="PANTHER" id="PTHR42796:SF4">
    <property type="entry name" value="FUMARYLACETOACETATE HYDROLASE DOMAIN-CONTAINING PROTEIN 2A"/>
    <property type="match status" value="1"/>
</dbReference>